<keyword evidence="3" id="KW-1185">Reference proteome</keyword>
<name>A0A7T8HIV4_CALRO</name>
<feature type="non-terminal residue" evidence="2">
    <location>
        <position position="1"/>
    </location>
</feature>
<dbReference type="AlphaFoldDB" id="A0A7T8HIV4"/>
<gene>
    <name evidence="2" type="ORF">FKW44_012016</name>
</gene>
<feature type="region of interest" description="Disordered" evidence="1">
    <location>
        <begin position="46"/>
        <end position="68"/>
    </location>
</feature>
<sequence length="68" mass="7108">CVVAKIHLDRTGQGVVVAVAAGRPVVAAAVARGGPPFVSLLWIDSRHGGDRTSPLDISPRSRLQQDIP</sequence>
<reference evidence="3" key="1">
    <citation type="submission" date="2021-01" db="EMBL/GenBank/DDBJ databases">
        <title>Caligus Genome Assembly.</title>
        <authorList>
            <person name="Gallardo-Escarate C."/>
        </authorList>
    </citation>
    <scope>NUCLEOTIDE SEQUENCE [LARGE SCALE GENOMIC DNA]</scope>
</reference>
<dbReference type="EMBL" id="CP045896">
    <property type="protein sequence ID" value="QQP50868.1"/>
    <property type="molecule type" value="Genomic_DNA"/>
</dbReference>
<protein>
    <submittedName>
        <fullName evidence="2">Uncharacterized protein</fullName>
    </submittedName>
</protein>
<accession>A0A7T8HIV4</accession>
<evidence type="ECO:0000313" key="3">
    <source>
        <dbReference type="Proteomes" id="UP000595437"/>
    </source>
</evidence>
<evidence type="ECO:0000256" key="1">
    <source>
        <dbReference type="SAM" id="MobiDB-lite"/>
    </source>
</evidence>
<proteinExistence type="predicted"/>
<dbReference type="Proteomes" id="UP000595437">
    <property type="component" value="Chromosome 7"/>
</dbReference>
<feature type="non-terminal residue" evidence="2">
    <location>
        <position position="68"/>
    </location>
</feature>
<evidence type="ECO:0000313" key="2">
    <source>
        <dbReference type="EMBL" id="QQP50868.1"/>
    </source>
</evidence>
<organism evidence="2 3">
    <name type="scientific">Caligus rogercresseyi</name>
    <name type="common">Sea louse</name>
    <dbReference type="NCBI Taxonomy" id="217165"/>
    <lineage>
        <taxon>Eukaryota</taxon>
        <taxon>Metazoa</taxon>
        <taxon>Ecdysozoa</taxon>
        <taxon>Arthropoda</taxon>
        <taxon>Crustacea</taxon>
        <taxon>Multicrustacea</taxon>
        <taxon>Hexanauplia</taxon>
        <taxon>Copepoda</taxon>
        <taxon>Siphonostomatoida</taxon>
        <taxon>Caligidae</taxon>
        <taxon>Caligus</taxon>
    </lineage>
</organism>